<organism evidence="2 3">
    <name type="scientific">Ephemerocybe angulata</name>
    <dbReference type="NCBI Taxonomy" id="980116"/>
    <lineage>
        <taxon>Eukaryota</taxon>
        <taxon>Fungi</taxon>
        <taxon>Dikarya</taxon>
        <taxon>Basidiomycota</taxon>
        <taxon>Agaricomycotina</taxon>
        <taxon>Agaricomycetes</taxon>
        <taxon>Agaricomycetidae</taxon>
        <taxon>Agaricales</taxon>
        <taxon>Agaricineae</taxon>
        <taxon>Psathyrellaceae</taxon>
        <taxon>Ephemerocybe</taxon>
    </lineage>
</organism>
<dbReference type="Proteomes" id="UP000521943">
    <property type="component" value="Unassembled WGS sequence"/>
</dbReference>
<gene>
    <name evidence="2" type="ORF">DFP72DRAFT_756481</name>
</gene>
<reference evidence="2 3" key="1">
    <citation type="submission" date="2020-07" db="EMBL/GenBank/DDBJ databases">
        <title>Comparative genomics of pyrophilous fungi reveals a link between fire events and developmental genes.</title>
        <authorList>
            <consortium name="DOE Joint Genome Institute"/>
            <person name="Steindorff A.S."/>
            <person name="Carver A."/>
            <person name="Calhoun S."/>
            <person name="Stillman K."/>
            <person name="Liu H."/>
            <person name="Lipzen A."/>
            <person name="Pangilinan J."/>
            <person name="Labutti K."/>
            <person name="Bruns T.D."/>
            <person name="Grigoriev I.V."/>
        </authorList>
    </citation>
    <scope>NUCLEOTIDE SEQUENCE [LARGE SCALE GENOMIC DNA]</scope>
    <source>
        <strain evidence="2 3">CBS 144469</strain>
    </source>
</reference>
<sequence>ISLLSWWERFKLTVDDILIRSNVHSCYERKDNKDNTDPGSEGKKGKGKRVKKIHATGKGCINKDGVCTARFPREVFMHTSVDRKTGHLNIKKQESSIN</sequence>
<accession>A0A8H6LVP6</accession>
<feature type="non-terminal residue" evidence="2">
    <location>
        <position position="98"/>
    </location>
</feature>
<evidence type="ECO:0000313" key="3">
    <source>
        <dbReference type="Proteomes" id="UP000521943"/>
    </source>
</evidence>
<feature type="compositionally biased region" description="Basic and acidic residues" evidence="1">
    <location>
        <begin position="28"/>
        <end position="44"/>
    </location>
</feature>
<protein>
    <submittedName>
        <fullName evidence="2">Uncharacterized protein</fullName>
    </submittedName>
</protein>
<dbReference type="EMBL" id="JACGCI010000103">
    <property type="protein sequence ID" value="KAF6745668.1"/>
    <property type="molecule type" value="Genomic_DNA"/>
</dbReference>
<dbReference type="OrthoDB" id="3000241at2759"/>
<evidence type="ECO:0000256" key="1">
    <source>
        <dbReference type="SAM" id="MobiDB-lite"/>
    </source>
</evidence>
<keyword evidence="3" id="KW-1185">Reference proteome</keyword>
<feature type="non-terminal residue" evidence="2">
    <location>
        <position position="1"/>
    </location>
</feature>
<name>A0A8H6LVP6_9AGAR</name>
<proteinExistence type="predicted"/>
<dbReference type="AlphaFoldDB" id="A0A8H6LVP6"/>
<evidence type="ECO:0000313" key="2">
    <source>
        <dbReference type="EMBL" id="KAF6745668.1"/>
    </source>
</evidence>
<comment type="caution">
    <text evidence="2">The sequence shown here is derived from an EMBL/GenBank/DDBJ whole genome shotgun (WGS) entry which is preliminary data.</text>
</comment>
<feature type="region of interest" description="Disordered" evidence="1">
    <location>
        <begin position="28"/>
        <end position="50"/>
    </location>
</feature>